<dbReference type="Proteomes" id="UP000603141">
    <property type="component" value="Unassembled WGS sequence"/>
</dbReference>
<name>A0A934SBH6_9BACT</name>
<dbReference type="EMBL" id="JAENIJ010000156">
    <property type="protein sequence ID" value="MBK1884864.1"/>
    <property type="molecule type" value="Genomic_DNA"/>
</dbReference>
<comment type="caution">
    <text evidence="1">The sequence shown here is derived from an EMBL/GenBank/DDBJ whole genome shotgun (WGS) entry which is preliminary data.</text>
</comment>
<sequence length="200" mass="22899">MKRITPDELAEMRARGFDRVLLEQASEAVERGRMADELITTISEAFREVTLGDGVGLRHAQGLDDYEDGETCAAYRESDEKDDWRAISSDDLNSCNSSLSFFDAEGMRFHLPAYMTAELRGDYRFGMSFCLTHLDAHGRTYFTALSEVQRQAVRLFLLFLRDDPDYQFDREEIDQALESYWTAERYSESTNAQQGGAPNR</sequence>
<dbReference type="Pfam" id="PF20461">
    <property type="entry name" value="DUF6714"/>
    <property type="match status" value="1"/>
</dbReference>
<reference evidence="1" key="1">
    <citation type="submission" date="2021-01" db="EMBL/GenBank/DDBJ databases">
        <title>Modified the classification status of verrucomicrobia.</title>
        <authorList>
            <person name="Feng X."/>
        </authorList>
    </citation>
    <scope>NUCLEOTIDE SEQUENCE</scope>
    <source>
        <strain evidence="1">KCTC 22041</strain>
    </source>
</reference>
<dbReference type="AlphaFoldDB" id="A0A934SBH6"/>
<proteinExistence type="predicted"/>
<organism evidence="1 2">
    <name type="scientific">Luteolibacter pohnpeiensis</name>
    <dbReference type="NCBI Taxonomy" id="454153"/>
    <lineage>
        <taxon>Bacteria</taxon>
        <taxon>Pseudomonadati</taxon>
        <taxon>Verrucomicrobiota</taxon>
        <taxon>Verrucomicrobiia</taxon>
        <taxon>Verrucomicrobiales</taxon>
        <taxon>Verrucomicrobiaceae</taxon>
        <taxon>Luteolibacter</taxon>
    </lineage>
</organism>
<dbReference type="InterPro" id="IPR046560">
    <property type="entry name" value="DUF6714"/>
</dbReference>
<evidence type="ECO:0000313" key="1">
    <source>
        <dbReference type="EMBL" id="MBK1884864.1"/>
    </source>
</evidence>
<gene>
    <name evidence="1" type="ORF">JIN85_20810</name>
</gene>
<accession>A0A934SBH6</accession>
<protein>
    <submittedName>
        <fullName evidence="1">Uncharacterized protein</fullName>
    </submittedName>
</protein>
<evidence type="ECO:0000313" key="2">
    <source>
        <dbReference type="Proteomes" id="UP000603141"/>
    </source>
</evidence>
<keyword evidence="2" id="KW-1185">Reference proteome</keyword>